<keyword evidence="4" id="KW-1185">Reference proteome</keyword>
<name>A0A1G7I5J2_9BACT</name>
<proteinExistence type="inferred from homology"/>
<gene>
    <name evidence="3" type="ORF">SAMN05444167_1328</name>
</gene>
<dbReference type="PANTHER" id="PTHR12128">
    <property type="entry name" value="DIHYDRODIPICOLINATE SYNTHASE"/>
    <property type="match status" value="1"/>
</dbReference>
<dbReference type="Pfam" id="PF00701">
    <property type="entry name" value="DHDPS"/>
    <property type="match status" value="1"/>
</dbReference>
<comment type="similarity">
    <text evidence="1">Belongs to the DapA family.</text>
</comment>
<evidence type="ECO:0000256" key="1">
    <source>
        <dbReference type="ARBA" id="ARBA00007592"/>
    </source>
</evidence>
<dbReference type="RefSeq" id="WP_083344447.1">
    <property type="nucleotide sequence ID" value="NZ_LT629690.1"/>
</dbReference>
<dbReference type="EMBL" id="LT629690">
    <property type="protein sequence ID" value="SDF07863.1"/>
    <property type="molecule type" value="Genomic_DNA"/>
</dbReference>
<dbReference type="InterPro" id="IPR013785">
    <property type="entry name" value="Aldolase_TIM"/>
</dbReference>
<evidence type="ECO:0000313" key="3">
    <source>
        <dbReference type="EMBL" id="SDF07863.1"/>
    </source>
</evidence>
<evidence type="ECO:0000256" key="2">
    <source>
        <dbReference type="ARBA" id="ARBA00023239"/>
    </source>
</evidence>
<accession>A0A1G7I5J2</accession>
<dbReference type="Proteomes" id="UP000182427">
    <property type="component" value="Chromosome I"/>
</dbReference>
<organism evidence="3 4">
    <name type="scientific">Terriglobus roseus</name>
    <dbReference type="NCBI Taxonomy" id="392734"/>
    <lineage>
        <taxon>Bacteria</taxon>
        <taxon>Pseudomonadati</taxon>
        <taxon>Acidobacteriota</taxon>
        <taxon>Terriglobia</taxon>
        <taxon>Terriglobales</taxon>
        <taxon>Acidobacteriaceae</taxon>
        <taxon>Terriglobus</taxon>
    </lineage>
</organism>
<keyword evidence="2" id="KW-0456">Lyase</keyword>
<dbReference type="Gene3D" id="3.20.20.70">
    <property type="entry name" value="Aldolase class I"/>
    <property type="match status" value="1"/>
</dbReference>
<dbReference type="SMART" id="SM01130">
    <property type="entry name" value="DHDPS"/>
    <property type="match status" value="1"/>
</dbReference>
<evidence type="ECO:0000313" key="4">
    <source>
        <dbReference type="Proteomes" id="UP000182427"/>
    </source>
</evidence>
<sequence length="355" mass="37651">MLFEGVHVPLATPFYPDGRLNLRKLEHNVRRYSLTPTSGLIVLGPNSETASLSKDERIQVLKTVGAEAAKEKVLTAGISLPSVYESIQLAAAAAAARFDVVLLATPVEYTQLLWNDANATTALLTYFQAIADASPLPILLHSDADRVALPIELIAQLASHPNIIGVLEQSAHVSRVTQIREASVDVKHTATTTITFTAATNRMLAVEQPEVVIAGTFVSATALTGGTAVATAPPVPALKTRTREVGFQVLWGATADADVALRAGSVALAMPIAASVPQAAFEVWAAWKDGNPRLLEEKQGRLARAEQGILAWDTPSIKAGSELSGYFGGRPRLPLLSVTANRAEEIASLLRGMNS</sequence>
<dbReference type="SUPFAM" id="SSF51569">
    <property type="entry name" value="Aldolase"/>
    <property type="match status" value="2"/>
</dbReference>
<dbReference type="CDD" id="cd00408">
    <property type="entry name" value="DHDPS-like"/>
    <property type="match status" value="1"/>
</dbReference>
<dbReference type="GO" id="GO:0008840">
    <property type="term" value="F:4-hydroxy-tetrahydrodipicolinate synthase activity"/>
    <property type="evidence" value="ECO:0007669"/>
    <property type="project" value="TreeGrafter"/>
</dbReference>
<dbReference type="PANTHER" id="PTHR12128:SF66">
    <property type="entry name" value="4-HYDROXY-2-OXOGLUTARATE ALDOLASE, MITOCHONDRIAL"/>
    <property type="match status" value="1"/>
</dbReference>
<dbReference type="InterPro" id="IPR002220">
    <property type="entry name" value="DapA-like"/>
</dbReference>
<dbReference type="AlphaFoldDB" id="A0A1G7I5J2"/>
<dbReference type="OrthoDB" id="9782828at2"/>
<reference evidence="3 4" key="1">
    <citation type="submission" date="2016-10" db="EMBL/GenBank/DDBJ databases">
        <authorList>
            <person name="de Groot N.N."/>
        </authorList>
    </citation>
    <scope>NUCLEOTIDE SEQUENCE [LARGE SCALE GENOMIC DNA]</scope>
    <source>
        <strain evidence="3 4">GAS232</strain>
    </source>
</reference>
<protein>
    <submittedName>
        <fullName evidence="3">Dihydrodipicolinate synthetase family protein</fullName>
    </submittedName>
</protein>